<accession>A0A1U9XD35</accession>
<organism evidence="2">
    <name type="scientific">Escherichia coli</name>
    <dbReference type="NCBI Taxonomy" id="562"/>
    <lineage>
        <taxon>Bacteria</taxon>
        <taxon>Pseudomonadati</taxon>
        <taxon>Pseudomonadota</taxon>
        <taxon>Gammaproteobacteria</taxon>
        <taxon>Enterobacterales</taxon>
        <taxon>Enterobacteriaceae</taxon>
        <taxon>Escherichia</taxon>
    </lineage>
</organism>
<dbReference type="InterPro" id="IPR027417">
    <property type="entry name" value="P-loop_NTPase"/>
</dbReference>
<dbReference type="GO" id="GO:0002098">
    <property type="term" value="P:tRNA wobble uridine modification"/>
    <property type="evidence" value="ECO:0007669"/>
    <property type="project" value="TreeGrafter"/>
</dbReference>
<dbReference type="GO" id="GO:0030488">
    <property type="term" value="P:tRNA methylation"/>
    <property type="evidence" value="ECO:0007669"/>
    <property type="project" value="TreeGrafter"/>
</dbReference>
<dbReference type="PANTHER" id="PTHR42714">
    <property type="entry name" value="TRNA MODIFICATION GTPASE GTPBP3"/>
    <property type="match status" value="1"/>
</dbReference>
<evidence type="ECO:0000259" key="1">
    <source>
        <dbReference type="Pfam" id="PF01926"/>
    </source>
</evidence>
<dbReference type="InterPro" id="IPR006073">
    <property type="entry name" value="GTP-bd"/>
</dbReference>
<name>A0A1U9XD35_ECOLX</name>
<evidence type="ECO:0000313" key="2">
    <source>
        <dbReference type="EMBL" id="AQZ19228.1"/>
    </source>
</evidence>
<feature type="domain" description="G" evidence="1">
    <location>
        <begin position="2"/>
        <end position="114"/>
    </location>
</feature>
<proteinExistence type="predicted"/>
<dbReference type="EMBL" id="KY421934">
    <property type="protein sequence ID" value="AQZ19228.1"/>
    <property type="molecule type" value="Genomic_DNA"/>
</dbReference>
<dbReference type="PANTHER" id="PTHR42714:SF2">
    <property type="entry name" value="TRNA MODIFICATION GTPASE GTPBP3, MITOCHONDRIAL"/>
    <property type="match status" value="1"/>
</dbReference>
<dbReference type="CDD" id="cd11383">
    <property type="entry name" value="YfjP"/>
    <property type="match status" value="1"/>
</dbReference>
<dbReference type="SUPFAM" id="SSF52540">
    <property type="entry name" value="P-loop containing nucleoside triphosphate hydrolases"/>
    <property type="match status" value="1"/>
</dbReference>
<protein>
    <submittedName>
        <fullName evidence="2">NgrB</fullName>
    </submittedName>
</protein>
<dbReference type="AlphaFoldDB" id="A0A1U9XD35"/>
<sequence>MIGIMGKSGAGKSSLCNALFQGEVTPVSDVHAGTREVRRFRLSGHGHNMVITDLPGVGESRDRDAEYEALYRDILPELDLVLWLIKADDRALSVDEYFWRHILHRGHQQVLFVVTQADKTEPCHEWDMAGIQPSPAQAQNIREKTEAVFRLFRPVHPVVAVSACTGWELDTLVSALMTALPDHAASPLMTRLQDELSTESVRSQAREQFTGAVDRIFDTAESVCVASVARTVLRAVRDTVVSVARAVWNWIFF</sequence>
<reference evidence="2" key="1">
    <citation type="submission" date="2017-01" db="EMBL/GenBank/DDBJ databases">
        <authorList>
            <person name="Mah S.A."/>
            <person name="Swanson W.J."/>
            <person name="Moy G.W."/>
            <person name="Vacquier V.D."/>
        </authorList>
    </citation>
    <scope>NUCLEOTIDE SEQUENCE</scope>
    <source>
        <strain evidence="2">FS13Z2S</strain>
    </source>
</reference>
<dbReference type="GO" id="GO:0005525">
    <property type="term" value="F:GTP binding"/>
    <property type="evidence" value="ECO:0007669"/>
    <property type="project" value="InterPro"/>
</dbReference>
<dbReference type="Gene3D" id="3.40.50.300">
    <property type="entry name" value="P-loop containing nucleotide triphosphate hydrolases"/>
    <property type="match status" value="1"/>
</dbReference>
<dbReference type="Pfam" id="PF01926">
    <property type="entry name" value="MMR_HSR1"/>
    <property type="match status" value="1"/>
</dbReference>
<dbReference type="GO" id="GO:0005829">
    <property type="term" value="C:cytosol"/>
    <property type="evidence" value="ECO:0007669"/>
    <property type="project" value="TreeGrafter"/>
</dbReference>